<feature type="compositionally biased region" description="Low complexity" evidence="1">
    <location>
        <begin position="21"/>
        <end position="37"/>
    </location>
</feature>
<dbReference type="Proteomes" id="UP000001935">
    <property type="component" value="Chromosome"/>
</dbReference>
<dbReference type="KEGG" id="ade:Adeh_2809"/>
<name>Q2ILP9_ANADE</name>
<gene>
    <name evidence="2" type="ordered locus">Adeh_2809</name>
</gene>
<accession>Q2ILP9</accession>
<feature type="region of interest" description="Disordered" evidence="1">
    <location>
        <begin position="1"/>
        <end position="44"/>
    </location>
</feature>
<dbReference type="EMBL" id="CP000251">
    <property type="protein sequence ID" value="ABC82579.1"/>
    <property type="molecule type" value="Genomic_DNA"/>
</dbReference>
<organism evidence="2 3">
    <name type="scientific">Anaeromyxobacter dehalogenans (strain 2CP-C)</name>
    <dbReference type="NCBI Taxonomy" id="290397"/>
    <lineage>
        <taxon>Bacteria</taxon>
        <taxon>Pseudomonadati</taxon>
        <taxon>Myxococcota</taxon>
        <taxon>Myxococcia</taxon>
        <taxon>Myxococcales</taxon>
        <taxon>Cystobacterineae</taxon>
        <taxon>Anaeromyxobacteraceae</taxon>
        <taxon>Anaeromyxobacter</taxon>
    </lineage>
</organism>
<evidence type="ECO:0000256" key="1">
    <source>
        <dbReference type="SAM" id="MobiDB-lite"/>
    </source>
</evidence>
<dbReference type="AlphaFoldDB" id="Q2ILP9"/>
<feature type="compositionally biased region" description="Polar residues" evidence="1">
    <location>
        <begin position="1"/>
        <end position="20"/>
    </location>
</feature>
<dbReference type="HOGENOM" id="CLU_2103884_0_0_7"/>
<sequence length="115" mass="12238">MGMDTPATTFRSTAQIAASKTNGATGTGPLTPTGKATSSTNGTTHRLAARGVLLPSERAEEYQDNLAGWFQTLVPRSPGEGLLVARVADVGWRMGRLSRLEERLVNSALQLLSLR</sequence>
<evidence type="ECO:0000313" key="3">
    <source>
        <dbReference type="Proteomes" id="UP000001935"/>
    </source>
</evidence>
<protein>
    <submittedName>
        <fullName evidence="2">Uncharacterized protein</fullName>
    </submittedName>
</protein>
<proteinExistence type="predicted"/>
<evidence type="ECO:0000313" key="2">
    <source>
        <dbReference type="EMBL" id="ABC82579.1"/>
    </source>
</evidence>
<reference evidence="2" key="1">
    <citation type="submission" date="2006-01" db="EMBL/GenBank/DDBJ databases">
        <title>Complete sequence of Anaeromyxobacter dehalogenans 2CP-C.</title>
        <authorList>
            <consortium name="US DOE Joint Genome Institute"/>
            <person name="Copeland A."/>
            <person name="Lucas S."/>
            <person name="Lapidus A."/>
            <person name="Barry K."/>
            <person name="Detter J.C."/>
            <person name="Glavina T."/>
            <person name="Hammon N."/>
            <person name="Israni S."/>
            <person name="Pitluck S."/>
            <person name="Brettin T."/>
            <person name="Bruce D."/>
            <person name="Han C."/>
            <person name="Tapia R."/>
            <person name="Gilna P."/>
            <person name="Kiss H."/>
            <person name="Schmutz J."/>
            <person name="Larimer F."/>
            <person name="Land M."/>
            <person name="Kyrpides N."/>
            <person name="Anderson I."/>
            <person name="Sanford R.A."/>
            <person name="Ritalahti K.M."/>
            <person name="Thomas H.S."/>
            <person name="Kirby J.R."/>
            <person name="Zhulin I.B."/>
            <person name="Loeffler F.E."/>
            <person name="Richardson P."/>
        </authorList>
    </citation>
    <scope>NUCLEOTIDE SEQUENCE</scope>
    <source>
        <strain evidence="2">2CP-C</strain>
    </source>
</reference>